<evidence type="ECO:0000313" key="2">
    <source>
        <dbReference type="Proteomes" id="UP000824071"/>
    </source>
</evidence>
<proteinExistence type="predicted"/>
<name>A0A9D1LD83_9FIRM</name>
<evidence type="ECO:0000313" key="1">
    <source>
        <dbReference type="EMBL" id="HIU36328.1"/>
    </source>
</evidence>
<comment type="caution">
    <text evidence="1">The sequence shown here is derived from an EMBL/GenBank/DDBJ whole genome shotgun (WGS) entry which is preliminary data.</text>
</comment>
<dbReference type="SUPFAM" id="SSF55811">
    <property type="entry name" value="Nudix"/>
    <property type="match status" value="1"/>
</dbReference>
<dbReference type="Gene3D" id="3.90.79.10">
    <property type="entry name" value="Nucleoside Triphosphate Pyrophosphohydrolase"/>
    <property type="match status" value="1"/>
</dbReference>
<dbReference type="AlphaFoldDB" id="A0A9D1LD83"/>
<dbReference type="Proteomes" id="UP000824071">
    <property type="component" value="Unassembled WGS sequence"/>
</dbReference>
<dbReference type="EMBL" id="DVMW01000040">
    <property type="protein sequence ID" value="HIU36328.1"/>
    <property type="molecule type" value="Genomic_DNA"/>
</dbReference>
<sequence>MNLTEKTLRQTYKYKGRILNLRVDDIELPDGKPALREVVEHPGGVCIAALTETQELLFVEQFRYPYREVV</sequence>
<feature type="non-terminal residue" evidence="1">
    <location>
        <position position="70"/>
    </location>
</feature>
<protein>
    <submittedName>
        <fullName evidence="1">ADP-ribose pyrophosphatase</fullName>
    </submittedName>
</protein>
<accession>A0A9D1LD83</accession>
<dbReference type="InterPro" id="IPR015797">
    <property type="entry name" value="NUDIX_hydrolase-like_dom_sf"/>
</dbReference>
<organism evidence="1 2">
    <name type="scientific">Candidatus Fimenecus excrementigallinarum</name>
    <dbReference type="NCBI Taxonomy" id="2840816"/>
    <lineage>
        <taxon>Bacteria</taxon>
        <taxon>Bacillati</taxon>
        <taxon>Bacillota</taxon>
        <taxon>Clostridia</taxon>
        <taxon>Candidatus Fimenecus</taxon>
    </lineage>
</organism>
<reference evidence="1" key="2">
    <citation type="journal article" date="2021" name="PeerJ">
        <title>Extensive microbial diversity within the chicken gut microbiome revealed by metagenomics and culture.</title>
        <authorList>
            <person name="Gilroy R."/>
            <person name="Ravi A."/>
            <person name="Getino M."/>
            <person name="Pursley I."/>
            <person name="Horton D.L."/>
            <person name="Alikhan N.F."/>
            <person name="Baker D."/>
            <person name="Gharbi K."/>
            <person name="Hall N."/>
            <person name="Watson M."/>
            <person name="Adriaenssens E.M."/>
            <person name="Foster-Nyarko E."/>
            <person name="Jarju S."/>
            <person name="Secka A."/>
            <person name="Antonio M."/>
            <person name="Oren A."/>
            <person name="Chaudhuri R.R."/>
            <person name="La Ragione R."/>
            <person name="Hildebrand F."/>
            <person name="Pallen M.J."/>
        </authorList>
    </citation>
    <scope>NUCLEOTIDE SEQUENCE</scope>
    <source>
        <strain evidence="1">ChiGjej1B1-19959</strain>
    </source>
</reference>
<reference evidence="1" key="1">
    <citation type="submission" date="2020-10" db="EMBL/GenBank/DDBJ databases">
        <authorList>
            <person name="Gilroy R."/>
        </authorList>
    </citation>
    <scope>NUCLEOTIDE SEQUENCE</scope>
    <source>
        <strain evidence="1">ChiGjej1B1-19959</strain>
    </source>
</reference>
<gene>
    <name evidence="1" type="ORF">IAC53_06985</name>
</gene>